<protein>
    <recommendedName>
        <fullName evidence="6">50S ribosomal protein L22</fullName>
    </recommendedName>
</protein>
<reference evidence="8" key="1">
    <citation type="submission" date="2017-09" db="EMBL/GenBank/DDBJ databases">
        <title>Depth-based differentiation of microbial function through sediment-hosted aquifers and enrichment of novel symbionts in the deep terrestrial subsurface.</title>
        <authorList>
            <person name="Probst A.J."/>
            <person name="Ladd B."/>
            <person name="Jarett J.K."/>
            <person name="Geller-Mcgrath D.E."/>
            <person name="Sieber C.M.K."/>
            <person name="Emerson J.B."/>
            <person name="Anantharaman K."/>
            <person name="Thomas B.C."/>
            <person name="Malmstrom R."/>
            <person name="Stieglmeier M."/>
            <person name="Klingl A."/>
            <person name="Woyke T."/>
            <person name="Ryan C.M."/>
            <person name="Banfield J.F."/>
        </authorList>
    </citation>
    <scope>NUCLEOTIDE SEQUENCE [LARGE SCALE GENOMIC DNA]</scope>
</reference>
<dbReference type="CDD" id="cd00336">
    <property type="entry name" value="Ribosomal_L22"/>
    <property type="match status" value="1"/>
</dbReference>
<evidence type="ECO:0000256" key="5">
    <source>
        <dbReference type="RuleBase" id="RU004006"/>
    </source>
</evidence>
<dbReference type="PANTHER" id="PTHR13501">
    <property type="entry name" value="CHLOROPLAST 50S RIBOSOMAL PROTEIN L22-RELATED"/>
    <property type="match status" value="1"/>
</dbReference>
<comment type="similarity">
    <text evidence="1 4">Belongs to the universal ribosomal protein uL22 family.</text>
</comment>
<dbReference type="InterPro" id="IPR001063">
    <property type="entry name" value="Ribosomal_uL22"/>
</dbReference>
<dbReference type="AlphaFoldDB" id="A0A2H0X7F8"/>
<evidence type="ECO:0000256" key="6">
    <source>
        <dbReference type="RuleBase" id="RU004008"/>
    </source>
</evidence>
<dbReference type="GO" id="GO:0022625">
    <property type="term" value="C:cytosolic large ribosomal subunit"/>
    <property type="evidence" value="ECO:0007669"/>
    <property type="project" value="TreeGrafter"/>
</dbReference>
<dbReference type="SUPFAM" id="SSF54843">
    <property type="entry name" value="Ribosomal protein L22"/>
    <property type="match status" value="1"/>
</dbReference>
<comment type="function">
    <text evidence="6">This protein binds specifically to 23S rRNA; its binding is stimulated by other ribosomal proteins, e.g., L4, L17, and L20. It is important during the early stages of 50S assembly. It makes multiple contacts with different domains of the 23S rRNA in the assembled 50S subunit and ribosome.</text>
</comment>
<comment type="subunit">
    <text evidence="5">Part of the 50S ribosomal subunit.</text>
</comment>
<dbReference type="InterPro" id="IPR047867">
    <property type="entry name" value="Ribosomal_uL22_bac/org-type"/>
</dbReference>
<dbReference type="PANTHER" id="PTHR13501:SF8">
    <property type="entry name" value="LARGE RIBOSOMAL SUBUNIT PROTEIN UL22M"/>
    <property type="match status" value="1"/>
</dbReference>
<gene>
    <name evidence="7" type="ORF">COT52_02050</name>
</gene>
<evidence type="ECO:0000313" key="7">
    <source>
        <dbReference type="EMBL" id="PIS20781.1"/>
    </source>
</evidence>
<evidence type="ECO:0000313" key="8">
    <source>
        <dbReference type="Proteomes" id="UP000231414"/>
    </source>
</evidence>
<dbReference type="Pfam" id="PF00237">
    <property type="entry name" value="Ribosomal_L22"/>
    <property type="match status" value="1"/>
</dbReference>
<keyword evidence="2 4" id="KW-0689">Ribosomal protein</keyword>
<keyword evidence="3 4" id="KW-0687">Ribonucleoprotein</keyword>
<proteinExistence type="inferred from homology"/>
<dbReference type="Proteomes" id="UP000231414">
    <property type="component" value="Unassembled WGS sequence"/>
</dbReference>
<dbReference type="Gene3D" id="3.90.470.10">
    <property type="entry name" value="Ribosomal protein L22/L17"/>
    <property type="match status" value="1"/>
</dbReference>
<dbReference type="InterPro" id="IPR036394">
    <property type="entry name" value="Ribosomal_uL22_sf"/>
</dbReference>
<accession>A0A2H0X7F8</accession>
<keyword evidence="5" id="KW-0699">rRNA-binding</keyword>
<dbReference type="GO" id="GO:0019843">
    <property type="term" value="F:rRNA binding"/>
    <property type="evidence" value="ECO:0007669"/>
    <property type="project" value="UniProtKB-KW"/>
</dbReference>
<evidence type="ECO:0000256" key="2">
    <source>
        <dbReference type="ARBA" id="ARBA00022980"/>
    </source>
</evidence>
<keyword evidence="5" id="KW-0694">RNA-binding</keyword>
<evidence type="ECO:0000256" key="3">
    <source>
        <dbReference type="ARBA" id="ARBA00023274"/>
    </source>
</evidence>
<comment type="caution">
    <text evidence="7">The sequence shown here is derived from an EMBL/GenBank/DDBJ whole genome shotgun (WGS) entry which is preliminary data.</text>
</comment>
<evidence type="ECO:0000256" key="1">
    <source>
        <dbReference type="ARBA" id="ARBA00009451"/>
    </source>
</evidence>
<organism evidence="7 8">
    <name type="scientific">candidate division WWE3 bacterium CG08_land_8_20_14_0_20_43_13</name>
    <dbReference type="NCBI Taxonomy" id="1975087"/>
    <lineage>
        <taxon>Bacteria</taxon>
        <taxon>Katanobacteria</taxon>
    </lineage>
</organism>
<dbReference type="EMBL" id="PEYW01000029">
    <property type="protein sequence ID" value="PIS20781.1"/>
    <property type="molecule type" value="Genomic_DNA"/>
</dbReference>
<evidence type="ECO:0000256" key="4">
    <source>
        <dbReference type="RuleBase" id="RU004005"/>
    </source>
</evidence>
<dbReference type="GO" id="GO:0003735">
    <property type="term" value="F:structural constituent of ribosome"/>
    <property type="evidence" value="ECO:0007669"/>
    <property type="project" value="InterPro"/>
</dbReference>
<dbReference type="GO" id="GO:0006412">
    <property type="term" value="P:translation"/>
    <property type="evidence" value="ECO:0007669"/>
    <property type="project" value="InterPro"/>
</dbReference>
<sequence length="116" mass="12851">MGANAEFIIKYPSLKAPPQKVGLLMGLIRGKELSFCLKQLELSRKGIASDILKTLKSVMANANVQRADLAKDRWVVSTALANSAPFLKRWQPVGRGHANRIKKRRTNLVIGISKKN</sequence>
<name>A0A2H0X7F8_UNCKA</name>